<evidence type="ECO:0000313" key="2">
    <source>
        <dbReference type="Proteomes" id="UP000247978"/>
    </source>
</evidence>
<dbReference type="EMBL" id="QJJQ01000013">
    <property type="protein sequence ID" value="PXW84848.1"/>
    <property type="molecule type" value="Genomic_DNA"/>
</dbReference>
<accession>A0A2V3VVR7</accession>
<dbReference type="Pfam" id="PF01633">
    <property type="entry name" value="Choline_kinase"/>
    <property type="match status" value="1"/>
</dbReference>
<keyword evidence="1" id="KW-0808">Transferase</keyword>
<keyword evidence="2" id="KW-1185">Reference proteome</keyword>
<organism evidence="1 2">
    <name type="scientific">Pseudogracilibacillus auburnensis</name>
    <dbReference type="NCBI Taxonomy" id="1494959"/>
    <lineage>
        <taxon>Bacteria</taxon>
        <taxon>Bacillati</taxon>
        <taxon>Bacillota</taxon>
        <taxon>Bacilli</taxon>
        <taxon>Bacillales</taxon>
        <taxon>Bacillaceae</taxon>
        <taxon>Pseudogracilibacillus</taxon>
    </lineage>
</organism>
<dbReference type="Gene3D" id="3.90.1200.10">
    <property type="match status" value="1"/>
</dbReference>
<dbReference type="SUPFAM" id="SSF56112">
    <property type="entry name" value="Protein kinase-like (PK-like)"/>
    <property type="match status" value="1"/>
</dbReference>
<dbReference type="GO" id="GO:0016301">
    <property type="term" value="F:kinase activity"/>
    <property type="evidence" value="ECO:0007669"/>
    <property type="project" value="UniProtKB-KW"/>
</dbReference>
<evidence type="ECO:0000313" key="1">
    <source>
        <dbReference type="EMBL" id="PXW84848.1"/>
    </source>
</evidence>
<proteinExistence type="predicted"/>
<dbReference type="Proteomes" id="UP000247978">
    <property type="component" value="Unassembled WGS sequence"/>
</dbReference>
<keyword evidence="1" id="KW-0418">Kinase</keyword>
<sequence>MNFPKILRDHSNINIYLDEKELVNLNSQLTLKQRATLITEKHFIKVGISTGREFFNSLFNEMNIDKTLKCSMVTTPKLLDFFHNEECIILIFEKIEGITLGSHRNDFTLQLDIAFNELFNVIKNIAEIKNYPKNIDVLNRDMKAANYFEKIYKRLDMETRGALECLIGKLHQNPYLVFSHGDLIPTNIIKTKRSYYIIDWEWASLRPSTYDAALFILFSSCPLDGVRKIEKLFRYWDPMELYRDAIIISAREIKNWLDVKDSTIKEKYIKIWLKTLKKATRWLMSH</sequence>
<dbReference type="RefSeq" id="WP_110396524.1">
    <property type="nucleotide sequence ID" value="NZ_JBHUHB010000001.1"/>
</dbReference>
<dbReference type="AlphaFoldDB" id="A0A2V3VVR7"/>
<reference evidence="1 2" key="1">
    <citation type="submission" date="2018-05" db="EMBL/GenBank/DDBJ databases">
        <title>Genomic Encyclopedia of Type Strains, Phase IV (KMG-IV): sequencing the most valuable type-strain genomes for metagenomic binning, comparative biology and taxonomic classification.</title>
        <authorList>
            <person name="Goeker M."/>
        </authorList>
    </citation>
    <scope>NUCLEOTIDE SEQUENCE [LARGE SCALE GENOMIC DNA]</scope>
    <source>
        <strain evidence="1 2">DSM 28556</strain>
    </source>
</reference>
<comment type="caution">
    <text evidence="1">The sequence shown here is derived from an EMBL/GenBank/DDBJ whole genome shotgun (WGS) entry which is preliminary data.</text>
</comment>
<dbReference type="InterPro" id="IPR011009">
    <property type="entry name" value="Kinase-like_dom_sf"/>
</dbReference>
<name>A0A2V3VVR7_9BACI</name>
<gene>
    <name evidence="1" type="ORF">DFR56_11392</name>
</gene>
<protein>
    <submittedName>
        <fullName evidence="1">Choline/ethanolamine kinase</fullName>
    </submittedName>
</protein>